<reference evidence="3" key="1">
    <citation type="submission" date="2017-09" db="EMBL/GenBank/DDBJ databases">
        <title>Contemporary evolution of a Lepidopteran species, Heliothis virescens, in response to modern agricultural practices.</title>
        <authorList>
            <person name="Fritz M.L."/>
            <person name="Deyonke A.M."/>
            <person name="Papanicolaou A."/>
            <person name="Micinski S."/>
            <person name="Westbrook J."/>
            <person name="Gould F."/>
        </authorList>
    </citation>
    <scope>NUCLEOTIDE SEQUENCE [LARGE SCALE GENOMIC DNA]</scope>
    <source>
        <strain evidence="3">HvINT-</strain>
        <tissue evidence="3">Whole body</tissue>
    </source>
</reference>
<feature type="domain" description="DUF4806" evidence="2">
    <location>
        <begin position="74"/>
        <end position="160"/>
    </location>
</feature>
<feature type="region of interest" description="Disordered" evidence="1">
    <location>
        <begin position="217"/>
        <end position="240"/>
    </location>
</feature>
<dbReference type="AlphaFoldDB" id="A0A2A4K483"/>
<organism evidence="3">
    <name type="scientific">Heliothis virescens</name>
    <name type="common">Tobacco budworm moth</name>
    <dbReference type="NCBI Taxonomy" id="7102"/>
    <lineage>
        <taxon>Eukaryota</taxon>
        <taxon>Metazoa</taxon>
        <taxon>Ecdysozoa</taxon>
        <taxon>Arthropoda</taxon>
        <taxon>Hexapoda</taxon>
        <taxon>Insecta</taxon>
        <taxon>Pterygota</taxon>
        <taxon>Neoptera</taxon>
        <taxon>Endopterygota</taxon>
        <taxon>Lepidoptera</taxon>
        <taxon>Glossata</taxon>
        <taxon>Ditrysia</taxon>
        <taxon>Noctuoidea</taxon>
        <taxon>Noctuidae</taxon>
        <taxon>Heliothinae</taxon>
        <taxon>Heliothis</taxon>
    </lineage>
</organism>
<name>A0A2A4K483_HELVI</name>
<sequence length="240" mass="27717">MSANQNIIINKLNLILENQKRFGLKLASITLQLEEANETIRQLQHEQQCNVTLLKDARDESPLPSEERGGFSLKPIETSEEFETFERNLADKEQRQKYIKILSPLCSSKPGQGQTCAYKLIDALFTREFICECSWSGASRGEHSKVPMKNFMNFRKFFFEVIHMWDPTFTDDHMVTFLKTVLRNAVKRMSMKGLRQSTRRVRRSKKNGGQVDIEVMMQNEGTDSDMDPLEGNNSIKTERA</sequence>
<protein>
    <recommendedName>
        <fullName evidence="2">DUF4806 domain-containing protein</fullName>
    </recommendedName>
</protein>
<evidence type="ECO:0000256" key="1">
    <source>
        <dbReference type="SAM" id="MobiDB-lite"/>
    </source>
</evidence>
<evidence type="ECO:0000313" key="3">
    <source>
        <dbReference type="EMBL" id="PCG78718.1"/>
    </source>
</evidence>
<gene>
    <name evidence="3" type="ORF">B5V51_3245</name>
</gene>
<evidence type="ECO:0000259" key="2">
    <source>
        <dbReference type="Pfam" id="PF16064"/>
    </source>
</evidence>
<dbReference type="EMBL" id="NWSH01000177">
    <property type="protein sequence ID" value="PCG78718.1"/>
    <property type="molecule type" value="Genomic_DNA"/>
</dbReference>
<accession>A0A2A4K483</accession>
<feature type="compositionally biased region" description="Polar residues" evidence="1">
    <location>
        <begin position="231"/>
        <end position="240"/>
    </location>
</feature>
<proteinExistence type="predicted"/>
<comment type="caution">
    <text evidence="3">The sequence shown here is derived from an EMBL/GenBank/DDBJ whole genome shotgun (WGS) entry which is preliminary data.</text>
</comment>
<dbReference type="InterPro" id="IPR032071">
    <property type="entry name" value="DUF4806"/>
</dbReference>
<dbReference type="Pfam" id="PF16064">
    <property type="entry name" value="DUF4806"/>
    <property type="match status" value="1"/>
</dbReference>